<dbReference type="InterPro" id="IPR011663">
    <property type="entry name" value="UTRA"/>
</dbReference>
<keyword evidence="3" id="KW-0804">Transcription</keyword>
<dbReference type="Pfam" id="PF07702">
    <property type="entry name" value="UTRA"/>
    <property type="match status" value="1"/>
</dbReference>
<dbReference type="AlphaFoldDB" id="A0A939HK04"/>
<dbReference type="SMART" id="SM00345">
    <property type="entry name" value="HTH_GNTR"/>
    <property type="match status" value="1"/>
</dbReference>
<dbReference type="Gene3D" id="1.10.10.10">
    <property type="entry name" value="Winged helix-like DNA-binding domain superfamily/Winged helix DNA-binding domain"/>
    <property type="match status" value="1"/>
</dbReference>
<proteinExistence type="predicted"/>
<dbReference type="GO" id="GO:0003677">
    <property type="term" value="F:DNA binding"/>
    <property type="evidence" value="ECO:0007669"/>
    <property type="project" value="UniProtKB-KW"/>
</dbReference>
<dbReference type="SUPFAM" id="SSF46785">
    <property type="entry name" value="Winged helix' DNA-binding domain"/>
    <property type="match status" value="1"/>
</dbReference>
<feature type="domain" description="HTH gntR-type" evidence="4">
    <location>
        <begin position="12"/>
        <end position="78"/>
    </location>
</feature>
<dbReference type="InterPro" id="IPR050679">
    <property type="entry name" value="Bact_HTH_transcr_reg"/>
</dbReference>
<dbReference type="PANTHER" id="PTHR44846">
    <property type="entry name" value="MANNOSYL-D-GLYCERATE TRANSPORT/METABOLISM SYSTEM REPRESSOR MNGR-RELATED"/>
    <property type="match status" value="1"/>
</dbReference>
<keyword evidence="2" id="KW-0238">DNA-binding</keyword>
<evidence type="ECO:0000313" key="5">
    <source>
        <dbReference type="EMBL" id="MBO1269437.1"/>
    </source>
</evidence>
<dbReference type="EMBL" id="JAFNLL010000045">
    <property type="protein sequence ID" value="MBO1269437.1"/>
    <property type="molecule type" value="Genomic_DNA"/>
</dbReference>
<evidence type="ECO:0000313" key="6">
    <source>
        <dbReference type="Proteomes" id="UP000664164"/>
    </source>
</evidence>
<evidence type="ECO:0000256" key="3">
    <source>
        <dbReference type="ARBA" id="ARBA00023163"/>
    </source>
</evidence>
<evidence type="ECO:0000259" key="4">
    <source>
        <dbReference type="PROSITE" id="PS50949"/>
    </source>
</evidence>
<comment type="caution">
    <text evidence="5">The sequence shown here is derived from an EMBL/GenBank/DDBJ whole genome shotgun (WGS) entry which is preliminary data.</text>
</comment>
<dbReference type="PROSITE" id="PS50949">
    <property type="entry name" value="HTH_GNTR"/>
    <property type="match status" value="1"/>
</dbReference>
<dbReference type="CDD" id="cd07377">
    <property type="entry name" value="WHTH_GntR"/>
    <property type="match status" value="1"/>
</dbReference>
<dbReference type="Pfam" id="PF00392">
    <property type="entry name" value="GntR"/>
    <property type="match status" value="1"/>
</dbReference>
<dbReference type="InterPro" id="IPR028978">
    <property type="entry name" value="Chorismate_lyase_/UTRA_dom_sf"/>
</dbReference>
<dbReference type="GO" id="GO:0045892">
    <property type="term" value="P:negative regulation of DNA-templated transcription"/>
    <property type="evidence" value="ECO:0007669"/>
    <property type="project" value="TreeGrafter"/>
</dbReference>
<name>A0A939HK04_9MICC</name>
<evidence type="ECO:0000256" key="1">
    <source>
        <dbReference type="ARBA" id="ARBA00023015"/>
    </source>
</evidence>
<dbReference type="InterPro" id="IPR036390">
    <property type="entry name" value="WH_DNA-bd_sf"/>
</dbReference>
<dbReference type="SMART" id="SM00866">
    <property type="entry name" value="UTRA"/>
    <property type="match status" value="1"/>
</dbReference>
<evidence type="ECO:0000256" key="2">
    <source>
        <dbReference type="ARBA" id="ARBA00023125"/>
    </source>
</evidence>
<protein>
    <submittedName>
        <fullName evidence="5">GntR family transcriptional regulator</fullName>
    </submittedName>
</protein>
<dbReference type="PANTHER" id="PTHR44846:SF1">
    <property type="entry name" value="MANNOSYL-D-GLYCERATE TRANSPORT_METABOLISM SYSTEM REPRESSOR MNGR-RELATED"/>
    <property type="match status" value="1"/>
</dbReference>
<accession>A0A939HK04</accession>
<sequence length="243" mass="26448">MSNMSDEAVPAMPKYYLLKTEILELIAGEQQGTLIPTERALAERYKTSRTTVRQAISELVAEGKLGRIQGHGTFVAPPKLTHVRQLTSFSDDVRAQGLRPDARVLGLTTVKAGPEVAGKLAVPEGEAVHRLERIRLIDGEPLAHEIAYLPGKLPRFKANLEKSGSLYAALADAYGIHIIDVEDTVETALAGPEEVRLLGIEMGAPLLVVHRLARDAAGVPVEWTRSAFRGDRFRFVARVKAGS</sequence>
<dbReference type="GO" id="GO:0003700">
    <property type="term" value="F:DNA-binding transcription factor activity"/>
    <property type="evidence" value="ECO:0007669"/>
    <property type="project" value="InterPro"/>
</dbReference>
<dbReference type="PRINTS" id="PR00035">
    <property type="entry name" value="HTHGNTR"/>
</dbReference>
<dbReference type="Proteomes" id="UP000664164">
    <property type="component" value="Unassembled WGS sequence"/>
</dbReference>
<gene>
    <name evidence="5" type="ORF">J1902_15925</name>
</gene>
<dbReference type="InterPro" id="IPR036388">
    <property type="entry name" value="WH-like_DNA-bd_sf"/>
</dbReference>
<dbReference type="SUPFAM" id="SSF64288">
    <property type="entry name" value="Chorismate lyase-like"/>
    <property type="match status" value="1"/>
</dbReference>
<reference evidence="5" key="1">
    <citation type="submission" date="2021-03" db="EMBL/GenBank/DDBJ databases">
        <title>A new species, PO-11, isolated from a karst cave deposit.</title>
        <authorList>
            <person name="Zhaoxiaoyong W."/>
        </authorList>
    </citation>
    <scope>NUCLEOTIDE SEQUENCE</scope>
    <source>
        <strain evidence="5">PO-11</strain>
    </source>
</reference>
<keyword evidence="1" id="KW-0805">Transcription regulation</keyword>
<keyword evidence="6" id="KW-1185">Reference proteome</keyword>
<dbReference type="InterPro" id="IPR000524">
    <property type="entry name" value="Tscrpt_reg_HTH_GntR"/>
</dbReference>
<dbReference type="Gene3D" id="3.40.1410.10">
    <property type="entry name" value="Chorismate lyase-like"/>
    <property type="match status" value="1"/>
</dbReference>
<organism evidence="5 6">
    <name type="scientific">Arthrobacter cavernae</name>
    <dbReference type="NCBI Taxonomy" id="2817681"/>
    <lineage>
        <taxon>Bacteria</taxon>
        <taxon>Bacillati</taxon>
        <taxon>Actinomycetota</taxon>
        <taxon>Actinomycetes</taxon>
        <taxon>Micrococcales</taxon>
        <taxon>Micrococcaceae</taxon>
        <taxon>Arthrobacter</taxon>
    </lineage>
</organism>